<dbReference type="KEGG" id="sla:SERLADRAFT_477053"/>
<protein>
    <recommendedName>
        <fullName evidence="3">Impact N-terminal domain-containing protein</fullName>
    </recommendedName>
</protein>
<evidence type="ECO:0000259" key="3">
    <source>
        <dbReference type="Pfam" id="PF01205"/>
    </source>
</evidence>
<proteinExistence type="inferred from homology"/>
<feature type="region of interest" description="Disordered" evidence="2">
    <location>
        <begin position="26"/>
        <end position="55"/>
    </location>
</feature>
<feature type="domain" description="Impact N-terminal" evidence="3">
    <location>
        <begin position="72"/>
        <end position="175"/>
    </location>
</feature>
<dbReference type="Pfam" id="PF01205">
    <property type="entry name" value="Impact_N"/>
    <property type="match status" value="1"/>
</dbReference>
<dbReference type="OrthoDB" id="69641at2759"/>
<dbReference type="Proteomes" id="UP000008064">
    <property type="component" value="Unassembled WGS sequence"/>
</dbReference>
<dbReference type="GO" id="GO:0005737">
    <property type="term" value="C:cytoplasm"/>
    <property type="evidence" value="ECO:0007669"/>
    <property type="project" value="TreeGrafter"/>
</dbReference>
<dbReference type="InterPro" id="IPR020568">
    <property type="entry name" value="Ribosomal_Su5_D2-typ_SF"/>
</dbReference>
<dbReference type="InterPro" id="IPR001498">
    <property type="entry name" value="Impact_N"/>
</dbReference>
<evidence type="ECO:0000313" key="4">
    <source>
        <dbReference type="EMBL" id="EGO20646.1"/>
    </source>
</evidence>
<dbReference type="Gene3D" id="3.30.230.30">
    <property type="entry name" value="Impact, N-terminal domain"/>
    <property type="match status" value="1"/>
</dbReference>
<dbReference type="GeneID" id="18820924"/>
<dbReference type="InterPro" id="IPR036956">
    <property type="entry name" value="Impact_N_sf"/>
</dbReference>
<dbReference type="AlphaFoldDB" id="F8P890"/>
<dbReference type="RefSeq" id="XP_007322612.1">
    <property type="nucleotide sequence ID" value="XM_007322550.1"/>
</dbReference>
<evidence type="ECO:0000256" key="1">
    <source>
        <dbReference type="ARBA" id="ARBA00007665"/>
    </source>
</evidence>
<feature type="compositionally biased region" description="Polar residues" evidence="2">
    <location>
        <begin position="44"/>
        <end position="53"/>
    </location>
</feature>
<evidence type="ECO:0000256" key="2">
    <source>
        <dbReference type="SAM" id="MobiDB-lite"/>
    </source>
</evidence>
<reference evidence="4" key="1">
    <citation type="submission" date="2011-04" db="EMBL/GenBank/DDBJ databases">
        <title>Evolution of plant cell wall degrading machinery underlies the functional diversity of forest fungi.</title>
        <authorList>
            <consortium name="US DOE Joint Genome Institute (JGI-PGF)"/>
            <person name="Eastwood D.C."/>
            <person name="Floudas D."/>
            <person name="Binder M."/>
            <person name="Majcherczyk A."/>
            <person name="Schneider P."/>
            <person name="Aerts A."/>
            <person name="Asiegbu F.O."/>
            <person name="Baker S.E."/>
            <person name="Barry K."/>
            <person name="Bendiksby M."/>
            <person name="Blumentritt M."/>
            <person name="Coutinho P.M."/>
            <person name="Cullen D."/>
            <person name="Cullen D."/>
            <person name="Gathman A."/>
            <person name="Goodell B."/>
            <person name="Henrissat B."/>
            <person name="Ihrmark K."/>
            <person name="Kauserud H."/>
            <person name="Kohler A."/>
            <person name="LaButti K."/>
            <person name="Lapidus A."/>
            <person name="Lavin J.L."/>
            <person name="Lee Y.-H."/>
            <person name="Lindquist E."/>
            <person name="Lilly W."/>
            <person name="Lucas S."/>
            <person name="Morin E."/>
            <person name="Murat C."/>
            <person name="Oguiza J.A."/>
            <person name="Park J."/>
            <person name="Pisabarro A.G."/>
            <person name="Riley R."/>
            <person name="Rosling A."/>
            <person name="Salamov A."/>
            <person name="Schmidt O."/>
            <person name="Schmutz J."/>
            <person name="Skrede I."/>
            <person name="Stenlid J."/>
            <person name="Wiebenga A."/>
            <person name="Xie X."/>
            <person name="Kues U."/>
            <person name="Hibbett D.S."/>
            <person name="Hoffmeister D."/>
            <person name="Hogberg N."/>
            <person name="Martin F."/>
            <person name="Grigoriev I.V."/>
            <person name="Watkinson S.C."/>
        </authorList>
    </citation>
    <scope>NUCLEOTIDE SEQUENCE</scope>
    <source>
        <strain evidence="4">S7.9</strain>
    </source>
</reference>
<organism>
    <name type="scientific">Serpula lacrymans var. lacrymans (strain S7.9)</name>
    <name type="common">Dry rot fungus</name>
    <dbReference type="NCBI Taxonomy" id="578457"/>
    <lineage>
        <taxon>Eukaryota</taxon>
        <taxon>Fungi</taxon>
        <taxon>Dikarya</taxon>
        <taxon>Basidiomycota</taxon>
        <taxon>Agaricomycotina</taxon>
        <taxon>Agaricomycetes</taxon>
        <taxon>Agaricomycetidae</taxon>
        <taxon>Boletales</taxon>
        <taxon>Coniophorineae</taxon>
        <taxon>Serpulaceae</taxon>
        <taxon>Serpula</taxon>
    </lineage>
</organism>
<accession>F8P890</accession>
<dbReference type="InterPro" id="IPR023582">
    <property type="entry name" value="Impact"/>
</dbReference>
<dbReference type="EMBL" id="GL945440">
    <property type="protein sequence ID" value="EGO20646.1"/>
    <property type="molecule type" value="Genomic_DNA"/>
</dbReference>
<gene>
    <name evidence="4" type="ORF">SERLADRAFT_477053</name>
</gene>
<dbReference type="GO" id="GO:0006446">
    <property type="term" value="P:regulation of translational initiation"/>
    <property type="evidence" value="ECO:0007669"/>
    <property type="project" value="TreeGrafter"/>
</dbReference>
<dbReference type="PANTHER" id="PTHR16301:SF25">
    <property type="entry name" value="PROTEIN IMPACT"/>
    <property type="match status" value="1"/>
</dbReference>
<dbReference type="PANTHER" id="PTHR16301">
    <property type="entry name" value="IMPACT-RELATED"/>
    <property type="match status" value="1"/>
</dbReference>
<dbReference type="GO" id="GO:0140469">
    <property type="term" value="P:GCN2-mediated signaling"/>
    <property type="evidence" value="ECO:0007669"/>
    <property type="project" value="TreeGrafter"/>
</dbReference>
<dbReference type="HOGENOM" id="CLU_045276_2_1_1"/>
<comment type="similarity">
    <text evidence="1">Belongs to the IMPACT family.</text>
</comment>
<name>F8P890_SERL9</name>
<sequence>MHSLCRPVTCSLYEFKHPHQIYRLYSMGSQSNPRRKSTKETPEVTLSSTSTGHPQDDSWPYTVYSSAPIIDRKSKFIAHASSLPNISLLPSFLRHLSKSPQLKRSTHFMYAYRTAGANVSGHNDGGESGSGERLSRLLELTQCKDVIVVVSRWYGGVQLGSDRWKRISDVAKEALSRGTFSVRREAREGSTVKSRK</sequence>
<dbReference type="SUPFAM" id="SSF54211">
    <property type="entry name" value="Ribosomal protein S5 domain 2-like"/>
    <property type="match status" value="1"/>
</dbReference>